<feature type="signal peptide" evidence="1">
    <location>
        <begin position="1"/>
        <end position="27"/>
    </location>
</feature>
<proteinExistence type="predicted"/>
<keyword evidence="1" id="KW-0732">Signal</keyword>
<organism evidence="2 3">
    <name type="scientific">Romeriopsis navalis LEGE 11480</name>
    <dbReference type="NCBI Taxonomy" id="2777977"/>
    <lineage>
        <taxon>Bacteria</taxon>
        <taxon>Bacillati</taxon>
        <taxon>Cyanobacteriota</taxon>
        <taxon>Cyanophyceae</taxon>
        <taxon>Leptolyngbyales</taxon>
        <taxon>Leptolyngbyaceae</taxon>
        <taxon>Romeriopsis</taxon>
        <taxon>Romeriopsis navalis</taxon>
    </lineage>
</organism>
<evidence type="ECO:0000256" key="1">
    <source>
        <dbReference type="SAM" id="SignalP"/>
    </source>
</evidence>
<name>A0A928VK62_9CYAN</name>
<evidence type="ECO:0000313" key="3">
    <source>
        <dbReference type="Proteomes" id="UP000625316"/>
    </source>
</evidence>
<comment type="caution">
    <text evidence="2">The sequence shown here is derived from an EMBL/GenBank/DDBJ whole genome shotgun (WGS) entry which is preliminary data.</text>
</comment>
<feature type="chain" id="PRO_5037036870" evidence="1">
    <location>
        <begin position="28"/>
        <end position="253"/>
    </location>
</feature>
<dbReference type="AlphaFoldDB" id="A0A928VK62"/>
<dbReference type="Proteomes" id="UP000625316">
    <property type="component" value="Unassembled WGS sequence"/>
</dbReference>
<gene>
    <name evidence="2" type="ORF">IQ266_10110</name>
</gene>
<accession>A0A928VK62</accession>
<reference evidence="2" key="1">
    <citation type="submission" date="2020-10" db="EMBL/GenBank/DDBJ databases">
        <authorList>
            <person name="Castelo-Branco R."/>
            <person name="Eusebio N."/>
            <person name="Adriana R."/>
            <person name="Vieira A."/>
            <person name="Brugerolle De Fraissinette N."/>
            <person name="Rezende De Castro R."/>
            <person name="Schneider M.P."/>
            <person name="Vasconcelos V."/>
            <person name="Leao P.N."/>
        </authorList>
    </citation>
    <scope>NUCLEOTIDE SEQUENCE</scope>
    <source>
        <strain evidence="2">LEGE 11480</strain>
    </source>
</reference>
<dbReference type="EMBL" id="JADEXQ010000028">
    <property type="protein sequence ID" value="MBE9030081.1"/>
    <property type="molecule type" value="Genomic_DNA"/>
</dbReference>
<protein>
    <submittedName>
        <fullName evidence="2">Uncharacterized protein</fullName>
    </submittedName>
</protein>
<evidence type="ECO:0000313" key="2">
    <source>
        <dbReference type="EMBL" id="MBE9030081.1"/>
    </source>
</evidence>
<dbReference type="RefSeq" id="WP_264324908.1">
    <property type="nucleotide sequence ID" value="NZ_JADEXQ010000028.1"/>
</dbReference>
<sequence>MKLIYRYLCLPVAIVGLCSAHMIPAIAQGGDGDETTCGIGLREAYFRTYHYSIWVCKDAQVASRLIFVMSPLGRKFQQITARKSGDNYTAIANGGTFIINKTNLEIRQTGKTVVQEAVLEFAGREVESTANCDSAIRATMTKLRNVRNTRNVRFRPYKLQGYANPPRANSDLFNFTFSGMGGENIMNSPKLLLSLSKQLMRDCPTTDAAKFGIAETDYYTMFGKLGNQVQRFKCVAAGVPARNGLQWGEFACP</sequence>
<keyword evidence="3" id="KW-1185">Reference proteome</keyword>